<name>A0A5N1JBH9_9BACT</name>
<dbReference type="RefSeq" id="WP_150881360.1">
    <property type="nucleotide sequence ID" value="NZ_VTWS01000011.1"/>
</dbReference>
<evidence type="ECO:0000313" key="3">
    <source>
        <dbReference type="Proteomes" id="UP000326344"/>
    </source>
</evidence>
<reference evidence="2 3" key="1">
    <citation type="submission" date="2019-09" db="EMBL/GenBank/DDBJ databases">
        <title>Genome Sequence of Larkinella sp MA1.</title>
        <authorList>
            <person name="Srinivasan S."/>
        </authorList>
    </citation>
    <scope>NUCLEOTIDE SEQUENCE [LARGE SCALE GENOMIC DNA]</scope>
    <source>
        <strain evidence="2 3">MA1</strain>
    </source>
</reference>
<feature type="region of interest" description="Disordered" evidence="1">
    <location>
        <begin position="317"/>
        <end position="362"/>
    </location>
</feature>
<gene>
    <name evidence="2" type="ORF">F0P93_29335</name>
</gene>
<evidence type="ECO:0000313" key="2">
    <source>
        <dbReference type="EMBL" id="KAA9346368.1"/>
    </source>
</evidence>
<protein>
    <submittedName>
        <fullName evidence="2">Uncharacterized protein</fullName>
    </submittedName>
</protein>
<dbReference type="EMBL" id="VTWS01000011">
    <property type="protein sequence ID" value="KAA9346368.1"/>
    <property type="molecule type" value="Genomic_DNA"/>
</dbReference>
<accession>A0A5N1JBH9</accession>
<keyword evidence="3" id="KW-1185">Reference proteome</keyword>
<feature type="compositionally biased region" description="Low complexity" evidence="1">
    <location>
        <begin position="320"/>
        <end position="333"/>
    </location>
</feature>
<organism evidence="2 3">
    <name type="scientific">Larkinella humicola</name>
    <dbReference type="NCBI Taxonomy" id="2607654"/>
    <lineage>
        <taxon>Bacteria</taxon>
        <taxon>Pseudomonadati</taxon>
        <taxon>Bacteroidota</taxon>
        <taxon>Cytophagia</taxon>
        <taxon>Cytophagales</taxon>
        <taxon>Spirosomataceae</taxon>
        <taxon>Larkinella</taxon>
    </lineage>
</organism>
<proteinExistence type="predicted"/>
<evidence type="ECO:0000256" key="1">
    <source>
        <dbReference type="SAM" id="MobiDB-lite"/>
    </source>
</evidence>
<dbReference type="Proteomes" id="UP000326344">
    <property type="component" value="Unassembled WGS sequence"/>
</dbReference>
<feature type="compositionally biased region" description="Polar residues" evidence="1">
    <location>
        <begin position="337"/>
        <end position="362"/>
    </location>
</feature>
<sequence length="472" mass="53194">MIEIRIEGYAVDLTPDFSLVLERFNPLLDFNAFPSNRVYGFTLPITPRNRRILGYFEQPQMGYTNRKFRCEKFVDGLLVERGFVKFQDAKTHEYNLYFSQNLNEAFGDLQQIPLSQIDLGSQAMPSSFSAVANPLTDPFCLPVIENAGFYGNQGVSGFGGRMNSYDTGTLTYAADARVPQFFLRWVLQQYGLLTGWTFTGDFMNHPDLQRLLLYNLYSLDGATTIRYQNHLPELTMPQLLVSLRQLFNLFVEFDVPRKRCTISFGETVLAGGLVVDWTQKVASDFLKQPDLQSRPELSYDIDANDALMKPIPAVHDKYTTPETSSSEGGSLTPIRSRLSTLPTNPVSGRAMTSQPGSSIHNKDNTNLPIPKLLFWNGLVAGEPRATCAQGGYSLTWHGANNLLDTSFQRFEQFKRDTFLLKKNVFLTPADLARFSFQQRVHIQGVHYLVGSLKMKLGSKAGVIPGEVDLWRV</sequence>
<dbReference type="AlphaFoldDB" id="A0A5N1JBH9"/>
<comment type="caution">
    <text evidence="2">The sequence shown here is derived from an EMBL/GenBank/DDBJ whole genome shotgun (WGS) entry which is preliminary data.</text>
</comment>